<dbReference type="RefSeq" id="WP_180890958.1">
    <property type="nucleotide sequence ID" value="NZ_JACCKD010000001.1"/>
</dbReference>
<evidence type="ECO:0000313" key="3">
    <source>
        <dbReference type="Proteomes" id="UP000582974"/>
    </source>
</evidence>
<dbReference type="InterPro" id="IPR029058">
    <property type="entry name" value="AB_hydrolase_fold"/>
</dbReference>
<dbReference type="Gene3D" id="3.40.50.1820">
    <property type="entry name" value="alpha/beta hydrolase"/>
    <property type="match status" value="1"/>
</dbReference>
<reference evidence="2 3" key="1">
    <citation type="submission" date="2020-07" db="EMBL/GenBank/DDBJ databases">
        <title>Genome of Haloechinothrix sp.</title>
        <authorList>
            <person name="Tang S.-K."/>
            <person name="Yang L."/>
            <person name="Zhu W.-Y."/>
        </authorList>
    </citation>
    <scope>NUCLEOTIDE SEQUENCE [LARGE SCALE GENOMIC DNA]</scope>
    <source>
        <strain evidence="2 3">YIM 98757</strain>
    </source>
</reference>
<sequence>MTRTYRFGTVFAAAAMLLGPGGAVPAMAEQDPGPPLEQSPEELDATLHCDSAIDDPDKQPVLFVPGTTAEGYENFSFNYIHALRAEGYSVCWMDYPHRGWRDMQTSTENAVHAIRTMYERSGGQPVSTLGHSQGGLHPAWAARFWPDMADKLDDAISLGSPFQGSVVANAYCEGLGLFGSGCQESFWQFTKGSSWTEALNAEPLPDGPSFTSIYTEFDEAAAPGAEASALAGSSHVAVQDVCTARAVEHFGLVVDAAVYALVLDALENPGGADPERVDGSVCTEVFMPLDYGELATQLPELLAMPARAWLESPSWTWEREEPPLRAYAR</sequence>
<dbReference type="PANTHER" id="PTHR37574:SF1">
    <property type="entry name" value="LIPASE B"/>
    <property type="match status" value="1"/>
</dbReference>
<feature type="chain" id="PRO_5032666396" description="Triacylglycerol esterase/lipase EstA, alpha/beta hydrolase fold" evidence="1">
    <location>
        <begin position="29"/>
        <end position="329"/>
    </location>
</feature>
<dbReference type="SUPFAM" id="SSF53474">
    <property type="entry name" value="alpha/beta-Hydrolases"/>
    <property type="match status" value="1"/>
</dbReference>
<evidence type="ECO:0008006" key="4">
    <source>
        <dbReference type="Google" id="ProtNLM"/>
    </source>
</evidence>
<dbReference type="PANTHER" id="PTHR37574">
    <property type="entry name" value="LIPASE B"/>
    <property type="match status" value="1"/>
</dbReference>
<protein>
    <recommendedName>
        <fullName evidence="4">Triacylglycerol esterase/lipase EstA, alpha/beta hydrolase fold</fullName>
    </recommendedName>
</protein>
<dbReference type="EMBL" id="JACCKD010000001">
    <property type="protein sequence ID" value="MBA0124044.1"/>
    <property type="molecule type" value="Genomic_DNA"/>
</dbReference>
<comment type="caution">
    <text evidence="2">The sequence shown here is derived from an EMBL/GenBank/DDBJ whole genome shotgun (WGS) entry which is preliminary data.</text>
</comment>
<name>A0A837ZVD0_9PSEU</name>
<keyword evidence="1" id="KW-0732">Signal</keyword>
<proteinExistence type="predicted"/>
<dbReference type="AlphaFoldDB" id="A0A837ZVD0"/>
<evidence type="ECO:0000313" key="2">
    <source>
        <dbReference type="EMBL" id="MBA0124044.1"/>
    </source>
</evidence>
<keyword evidence="3" id="KW-1185">Reference proteome</keyword>
<gene>
    <name evidence="2" type="ORF">H0B56_00620</name>
</gene>
<evidence type="ECO:0000256" key="1">
    <source>
        <dbReference type="SAM" id="SignalP"/>
    </source>
</evidence>
<dbReference type="InterPro" id="IPR053228">
    <property type="entry name" value="Stereospecific_Lipase"/>
</dbReference>
<dbReference type="Proteomes" id="UP000582974">
    <property type="component" value="Unassembled WGS sequence"/>
</dbReference>
<accession>A0A837ZVD0</accession>
<feature type="signal peptide" evidence="1">
    <location>
        <begin position="1"/>
        <end position="28"/>
    </location>
</feature>
<organism evidence="2 3">
    <name type="scientific">Haloechinothrix aidingensis</name>
    <dbReference type="NCBI Taxonomy" id="2752311"/>
    <lineage>
        <taxon>Bacteria</taxon>
        <taxon>Bacillati</taxon>
        <taxon>Actinomycetota</taxon>
        <taxon>Actinomycetes</taxon>
        <taxon>Pseudonocardiales</taxon>
        <taxon>Pseudonocardiaceae</taxon>
        <taxon>Haloechinothrix</taxon>
    </lineage>
</organism>